<keyword evidence="3" id="KW-1185">Reference proteome</keyword>
<dbReference type="RefSeq" id="WP_310764199.1">
    <property type="nucleotide sequence ID" value="NZ_CP134050.1"/>
</dbReference>
<evidence type="ECO:0000313" key="3">
    <source>
        <dbReference type="Proteomes" id="UP001256827"/>
    </source>
</evidence>
<proteinExistence type="predicted"/>
<accession>A0ABY9SYK5</accession>
<reference evidence="2 3" key="1">
    <citation type="submission" date="2023-09" db="EMBL/GenBank/DDBJ databases">
        <title>Complete Genome and Methylome dissection of Bacillus brevis NEB573 original source of BbsI restriction endonuclease.</title>
        <authorList>
            <person name="Fomenkov A."/>
            <person name="Roberts R.D."/>
        </authorList>
    </citation>
    <scope>NUCLEOTIDE SEQUENCE [LARGE SCALE GENOMIC DNA]</scope>
    <source>
        <strain evidence="2 3">NEB573</strain>
    </source>
</reference>
<dbReference type="EMBL" id="CP134050">
    <property type="protein sequence ID" value="WNC12679.1"/>
    <property type="molecule type" value="Genomic_DNA"/>
</dbReference>
<feature type="compositionally biased region" description="Acidic residues" evidence="1">
    <location>
        <begin position="109"/>
        <end position="119"/>
    </location>
</feature>
<evidence type="ECO:0000256" key="1">
    <source>
        <dbReference type="SAM" id="MobiDB-lite"/>
    </source>
</evidence>
<gene>
    <name evidence="2" type="ORF">RGB73_18315</name>
</gene>
<feature type="region of interest" description="Disordered" evidence="1">
    <location>
        <begin position="1"/>
        <end position="75"/>
    </location>
</feature>
<sequence length="130" mass="14655">MNRRMESKRPAPRLDGLAGGRQGVGYPWGPGHAPPGYIGQYAQPPARRENVPQQAKRDVPDELQLTPIPPVKPFPPDPYINQFPLNEVLKTGTLFQWLHDPYEPLIEAGDPEIRDEENDEKNKAPKNEEA</sequence>
<dbReference type="Proteomes" id="UP001256827">
    <property type="component" value="Chromosome"/>
</dbReference>
<feature type="region of interest" description="Disordered" evidence="1">
    <location>
        <begin position="106"/>
        <end position="130"/>
    </location>
</feature>
<organism evidence="2 3">
    <name type="scientific">Brevibacillus brevis</name>
    <name type="common">Bacillus brevis</name>
    <dbReference type="NCBI Taxonomy" id="1393"/>
    <lineage>
        <taxon>Bacteria</taxon>
        <taxon>Bacillati</taxon>
        <taxon>Bacillota</taxon>
        <taxon>Bacilli</taxon>
        <taxon>Bacillales</taxon>
        <taxon>Paenibacillaceae</taxon>
        <taxon>Brevibacillus</taxon>
    </lineage>
</organism>
<name>A0ABY9SYK5_BREBE</name>
<feature type="compositionally biased region" description="Basic and acidic residues" evidence="1">
    <location>
        <begin position="120"/>
        <end position="130"/>
    </location>
</feature>
<protein>
    <submittedName>
        <fullName evidence="2">Uncharacterized protein</fullName>
    </submittedName>
</protein>
<evidence type="ECO:0000313" key="2">
    <source>
        <dbReference type="EMBL" id="WNC12679.1"/>
    </source>
</evidence>
<feature type="compositionally biased region" description="Basic and acidic residues" evidence="1">
    <location>
        <begin position="46"/>
        <end position="60"/>
    </location>
</feature>
<feature type="compositionally biased region" description="Gly residues" evidence="1">
    <location>
        <begin position="17"/>
        <end position="28"/>
    </location>
</feature>